<comment type="caution">
    <text evidence="2">The sequence shown here is derived from an EMBL/GenBank/DDBJ whole genome shotgun (WGS) entry which is preliminary data.</text>
</comment>
<organism evidence="2 3">
    <name type="scientific">Legionella lytica</name>
    <dbReference type="NCBI Taxonomy" id="96232"/>
    <lineage>
        <taxon>Bacteria</taxon>
        <taxon>Pseudomonadati</taxon>
        <taxon>Pseudomonadota</taxon>
        <taxon>Gammaproteobacteria</taxon>
        <taxon>Legionellales</taxon>
        <taxon>Legionellaceae</taxon>
        <taxon>Legionella</taxon>
    </lineage>
</organism>
<dbReference type="Proteomes" id="UP001615550">
    <property type="component" value="Unassembled WGS sequence"/>
</dbReference>
<feature type="transmembrane region" description="Helical" evidence="1">
    <location>
        <begin position="33"/>
        <end position="54"/>
    </location>
</feature>
<feature type="transmembrane region" description="Helical" evidence="1">
    <location>
        <begin position="139"/>
        <end position="159"/>
    </location>
</feature>
<feature type="transmembrane region" description="Helical" evidence="1">
    <location>
        <begin position="115"/>
        <end position="132"/>
    </location>
</feature>
<evidence type="ECO:0000313" key="3">
    <source>
        <dbReference type="Proteomes" id="UP001615550"/>
    </source>
</evidence>
<reference evidence="2 3" key="1">
    <citation type="submission" date="2024-08" db="EMBL/GenBank/DDBJ databases">
        <title>Draft Genome Sequence of Legionella lytica strain DSB2004, Isolated From a Fire Sprinkler System.</title>
        <authorList>
            <person name="Everhart A.D."/>
            <person name="Kidane D.T."/>
            <person name="Farone A.L."/>
            <person name="Farone M.B."/>
        </authorList>
    </citation>
    <scope>NUCLEOTIDE SEQUENCE [LARGE SCALE GENOMIC DNA]</scope>
    <source>
        <strain evidence="2 3">DSB2004</strain>
    </source>
</reference>
<proteinExistence type="predicted"/>
<dbReference type="RefSeq" id="WP_400186315.1">
    <property type="nucleotide sequence ID" value="NZ_JBGORX010000001.1"/>
</dbReference>
<sequence length="164" mass="18692">MKLTKHQLTGLWFLSGTLISVLGEFIRVYEPSSTFLSIIIGLISGAVASYYLGYHYGYLIIELPDWHIRNWFKTLVYGWVISFATLYWILFLLALSSFLQTEFIQCLADHQYWKIGFQLLVLPLVSLLATIIGCALEPVLILGASAFGALSLFLLRNYVTRFIQ</sequence>
<keyword evidence="1" id="KW-0812">Transmembrane</keyword>
<dbReference type="EMBL" id="JBGORX010000001">
    <property type="protein sequence ID" value="MFJ1267606.1"/>
    <property type="molecule type" value="Genomic_DNA"/>
</dbReference>
<gene>
    <name evidence="2" type="ORF">ACD661_03425</name>
</gene>
<evidence type="ECO:0000313" key="2">
    <source>
        <dbReference type="EMBL" id="MFJ1267606.1"/>
    </source>
</evidence>
<name>A0ABW8D4H0_9GAMM</name>
<protein>
    <submittedName>
        <fullName evidence="2">Uncharacterized protein</fullName>
    </submittedName>
</protein>
<keyword evidence="3" id="KW-1185">Reference proteome</keyword>
<keyword evidence="1" id="KW-0472">Membrane</keyword>
<feature type="transmembrane region" description="Helical" evidence="1">
    <location>
        <begin position="75"/>
        <end position="95"/>
    </location>
</feature>
<keyword evidence="1" id="KW-1133">Transmembrane helix</keyword>
<accession>A0ABW8D4H0</accession>
<evidence type="ECO:0000256" key="1">
    <source>
        <dbReference type="SAM" id="Phobius"/>
    </source>
</evidence>